<evidence type="ECO:0000259" key="1">
    <source>
        <dbReference type="Pfam" id="PF00144"/>
    </source>
</evidence>
<dbReference type="GO" id="GO:0016787">
    <property type="term" value="F:hydrolase activity"/>
    <property type="evidence" value="ECO:0007669"/>
    <property type="project" value="UniProtKB-KW"/>
</dbReference>
<protein>
    <submittedName>
        <fullName evidence="2">Serine hydrolase</fullName>
    </submittedName>
</protein>
<dbReference type="Proteomes" id="UP000649604">
    <property type="component" value="Unassembled WGS sequence"/>
</dbReference>
<evidence type="ECO:0000313" key="3">
    <source>
        <dbReference type="Proteomes" id="UP000649604"/>
    </source>
</evidence>
<dbReference type="EMBL" id="WJJP01000444">
    <property type="protein sequence ID" value="MBD3325641.1"/>
    <property type="molecule type" value="Genomic_DNA"/>
</dbReference>
<keyword evidence="2" id="KW-0378">Hydrolase</keyword>
<dbReference type="PANTHER" id="PTHR43283">
    <property type="entry name" value="BETA-LACTAMASE-RELATED"/>
    <property type="match status" value="1"/>
</dbReference>
<sequence length="246" mass="26398">MSNSKSFRVCIIIVLLFLGIGGHEGMAANVYEDPQGRFSMPLIGNWTSVETNKADALFEVPGIDLSMYVVTVASDDREAGGHAALKQVGFDPATLAQTGTVKLDNWDITFYSHGDGKGVTILAQVKENTTYCLIATGDERLTQNPPDHVMKTIQAFTLAGEEFVLPSTVDAFEAYLNSFVGENPPGLSIMITLHGKPLYAEGFGLADGPKGMMAEPDTVFAWASMTKIVTATALMQLAEQGLVDLD</sequence>
<accession>A0A9D5JX92</accession>
<reference evidence="2" key="1">
    <citation type="submission" date="2019-11" db="EMBL/GenBank/DDBJ databases">
        <title>Microbial mats filling the niche in hypersaline microbial mats.</title>
        <authorList>
            <person name="Wong H.L."/>
            <person name="Macleod F.I."/>
            <person name="White R.A. III"/>
            <person name="Burns B.P."/>
        </authorList>
    </citation>
    <scope>NUCLEOTIDE SEQUENCE</scope>
    <source>
        <strain evidence="2">Rbin_158</strain>
    </source>
</reference>
<dbReference type="InterPro" id="IPR050789">
    <property type="entry name" value="Diverse_Enzym_Activities"/>
</dbReference>
<organism evidence="2 3">
    <name type="scientific">candidate division KSB3 bacterium</name>
    <dbReference type="NCBI Taxonomy" id="2044937"/>
    <lineage>
        <taxon>Bacteria</taxon>
        <taxon>candidate division KSB3</taxon>
    </lineage>
</organism>
<comment type="caution">
    <text evidence="2">The sequence shown here is derived from an EMBL/GenBank/DDBJ whole genome shotgun (WGS) entry which is preliminary data.</text>
</comment>
<dbReference type="AlphaFoldDB" id="A0A9D5JX92"/>
<gene>
    <name evidence="2" type="ORF">GF339_13735</name>
</gene>
<dbReference type="InterPro" id="IPR012338">
    <property type="entry name" value="Beta-lactam/transpept-like"/>
</dbReference>
<evidence type="ECO:0000313" key="2">
    <source>
        <dbReference type="EMBL" id="MBD3325641.1"/>
    </source>
</evidence>
<dbReference type="Gene3D" id="3.40.710.10">
    <property type="entry name" value="DD-peptidase/beta-lactamase superfamily"/>
    <property type="match status" value="1"/>
</dbReference>
<dbReference type="InterPro" id="IPR001466">
    <property type="entry name" value="Beta-lactam-related"/>
</dbReference>
<name>A0A9D5JX92_9BACT</name>
<feature type="domain" description="Beta-lactamase-related" evidence="1">
    <location>
        <begin position="185"/>
        <end position="246"/>
    </location>
</feature>
<dbReference type="Pfam" id="PF00144">
    <property type="entry name" value="Beta-lactamase"/>
    <property type="match status" value="1"/>
</dbReference>
<feature type="non-terminal residue" evidence="2">
    <location>
        <position position="246"/>
    </location>
</feature>
<dbReference type="SUPFAM" id="SSF56601">
    <property type="entry name" value="beta-lactamase/transpeptidase-like"/>
    <property type="match status" value="1"/>
</dbReference>
<proteinExistence type="predicted"/>